<feature type="compositionally biased region" description="Low complexity" evidence="7">
    <location>
        <begin position="877"/>
        <end position="886"/>
    </location>
</feature>
<evidence type="ECO:0000256" key="1">
    <source>
        <dbReference type="ARBA" id="ARBA00022536"/>
    </source>
</evidence>
<evidence type="ECO:0000256" key="8">
    <source>
        <dbReference type="SAM" id="Phobius"/>
    </source>
</evidence>
<dbReference type="GO" id="GO:0005112">
    <property type="term" value="F:Notch binding"/>
    <property type="evidence" value="ECO:0007669"/>
    <property type="project" value="TreeGrafter"/>
</dbReference>
<dbReference type="FunFam" id="2.10.25.10:FF:000151">
    <property type="entry name" value="FAT atypical cadherin 4"/>
    <property type="match status" value="1"/>
</dbReference>
<feature type="disulfide bond" evidence="6">
    <location>
        <begin position="446"/>
        <end position="455"/>
    </location>
</feature>
<dbReference type="Pfam" id="PF00008">
    <property type="entry name" value="EGF"/>
    <property type="match status" value="3"/>
</dbReference>
<feature type="disulfide bond" evidence="6">
    <location>
        <begin position="198"/>
        <end position="215"/>
    </location>
</feature>
<accession>A0A4W5LC20</accession>
<dbReference type="InterPro" id="IPR000742">
    <property type="entry name" value="EGF"/>
</dbReference>
<comment type="caution">
    <text evidence="6">Lacks conserved residue(s) required for the propagation of feature annotation.</text>
</comment>
<name>A0A4W5LC20_9TELE</name>
<dbReference type="PANTHER" id="PTHR12916">
    <property type="entry name" value="CYTOCHROME C OXIDASE POLYPEPTIDE VIC-2"/>
    <property type="match status" value="1"/>
</dbReference>
<dbReference type="PROSITE" id="PS00010">
    <property type="entry name" value="ASX_HYDROXYL"/>
    <property type="match status" value="1"/>
</dbReference>
<dbReference type="SUPFAM" id="SSF49899">
    <property type="entry name" value="Concanavalin A-like lectins/glucanases"/>
    <property type="match status" value="1"/>
</dbReference>
<proteinExistence type="predicted"/>
<dbReference type="Proteomes" id="UP000314982">
    <property type="component" value="Unassembled WGS sequence"/>
</dbReference>
<dbReference type="FunFam" id="2.10.25.10:FF:000057">
    <property type="entry name" value="protocadherin Fat 1 isoform X2"/>
    <property type="match status" value="1"/>
</dbReference>
<keyword evidence="2" id="KW-0732">Signal</keyword>
<feature type="domain" description="EGF-like" evidence="10">
    <location>
        <begin position="419"/>
        <end position="456"/>
    </location>
</feature>
<feature type="disulfide bond" evidence="6">
    <location>
        <begin position="217"/>
        <end position="226"/>
    </location>
</feature>
<keyword evidence="8" id="KW-0472">Membrane</keyword>
<evidence type="ECO:0000256" key="4">
    <source>
        <dbReference type="ARBA" id="ARBA00023157"/>
    </source>
</evidence>
<dbReference type="GO" id="GO:0005509">
    <property type="term" value="F:calcium ion binding"/>
    <property type="evidence" value="ECO:0007669"/>
    <property type="project" value="InterPro"/>
</dbReference>
<reference evidence="11" key="2">
    <citation type="submission" date="2025-08" db="UniProtKB">
        <authorList>
            <consortium name="Ensembl"/>
        </authorList>
    </citation>
    <scope>IDENTIFICATION</scope>
</reference>
<dbReference type="Gene3D" id="2.10.25.10">
    <property type="entry name" value="Laminin"/>
    <property type="match status" value="3"/>
</dbReference>
<evidence type="ECO:0000259" key="9">
    <source>
        <dbReference type="PROSITE" id="PS50025"/>
    </source>
</evidence>
<evidence type="ECO:0000256" key="7">
    <source>
        <dbReference type="SAM" id="MobiDB-lite"/>
    </source>
</evidence>
<evidence type="ECO:0008006" key="13">
    <source>
        <dbReference type="Google" id="ProtNLM"/>
    </source>
</evidence>
<feature type="domain" description="EGF-like" evidence="10">
    <location>
        <begin position="189"/>
        <end position="227"/>
    </location>
</feature>
<dbReference type="SMART" id="SM00179">
    <property type="entry name" value="EGF_CA"/>
    <property type="match status" value="2"/>
</dbReference>
<keyword evidence="1 6" id="KW-0245">EGF-like domain</keyword>
<dbReference type="Ensembl" id="ENSHHUT00000024278.1">
    <property type="protein sequence ID" value="ENSHHUP00000023393.1"/>
    <property type="gene ID" value="ENSHHUG00000014666.1"/>
</dbReference>
<dbReference type="FunFam" id="2.60.120.200:FF:000024">
    <property type="entry name" value="FAT atypical cadherin 1"/>
    <property type="match status" value="1"/>
</dbReference>
<keyword evidence="5" id="KW-0325">Glycoprotein</keyword>
<dbReference type="SMART" id="SM00181">
    <property type="entry name" value="EGF"/>
    <property type="match status" value="4"/>
</dbReference>
<evidence type="ECO:0000313" key="11">
    <source>
        <dbReference type="Ensembl" id="ENSHHUP00000023393.1"/>
    </source>
</evidence>
<dbReference type="CDD" id="cd00054">
    <property type="entry name" value="EGF_CA"/>
    <property type="match status" value="3"/>
</dbReference>
<dbReference type="SMART" id="SM00282">
    <property type="entry name" value="LamG"/>
    <property type="match status" value="1"/>
</dbReference>
<feature type="region of interest" description="Disordered" evidence="7">
    <location>
        <begin position="787"/>
        <end position="887"/>
    </location>
</feature>
<dbReference type="InterPro" id="IPR001791">
    <property type="entry name" value="Laminin_G"/>
</dbReference>
<keyword evidence="8" id="KW-1133">Transmembrane helix</keyword>
<dbReference type="Pfam" id="PF02210">
    <property type="entry name" value="Laminin_G_2"/>
    <property type="match status" value="1"/>
</dbReference>
<keyword evidence="3" id="KW-0677">Repeat</keyword>
<evidence type="ECO:0000256" key="2">
    <source>
        <dbReference type="ARBA" id="ARBA00022729"/>
    </source>
</evidence>
<reference evidence="12" key="1">
    <citation type="submission" date="2018-06" db="EMBL/GenBank/DDBJ databases">
        <title>Genome assembly of Danube salmon.</title>
        <authorList>
            <person name="Macqueen D.J."/>
            <person name="Gundappa M.K."/>
        </authorList>
    </citation>
    <scope>NUCLEOTIDE SEQUENCE [LARGE SCALE GENOMIC DNA]</scope>
</reference>
<evidence type="ECO:0000256" key="6">
    <source>
        <dbReference type="PROSITE-ProRule" id="PRU00076"/>
    </source>
</evidence>
<dbReference type="PROSITE" id="PS00022">
    <property type="entry name" value="EGF_1"/>
    <property type="match status" value="3"/>
</dbReference>
<dbReference type="InterPro" id="IPR000152">
    <property type="entry name" value="EGF-type_Asp/Asn_hydroxyl_site"/>
</dbReference>
<feature type="domain" description="EGF-like" evidence="10">
    <location>
        <begin position="458"/>
        <end position="492"/>
    </location>
</feature>
<feature type="compositionally biased region" description="Basic and acidic residues" evidence="7">
    <location>
        <begin position="814"/>
        <end position="825"/>
    </location>
</feature>
<feature type="compositionally biased region" description="Polar residues" evidence="7">
    <location>
        <begin position="625"/>
        <end position="636"/>
    </location>
</feature>
<evidence type="ECO:0000313" key="12">
    <source>
        <dbReference type="Proteomes" id="UP000314982"/>
    </source>
</evidence>
<dbReference type="PROSITE" id="PS50026">
    <property type="entry name" value="EGF_3"/>
    <property type="match status" value="4"/>
</dbReference>
<organism evidence="11 12">
    <name type="scientific">Hucho hucho</name>
    <name type="common">huchen</name>
    <dbReference type="NCBI Taxonomy" id="62062"/>
    <lineage>
        <taxon>Eukaryota</taxon>
        <taxon>Metazoa</taxon>
        <taxon>Chordata</taxon>
        <taxon>Craniata</taxon>
        <taxon>Vertebrata</taxon>
        <taxon>Euteleostomi</taxon>
        <taxon>Actinopterygii</taxon>
        <taxon>Neopterygii</taxon>
        <taxon>Teleostei</taxon>
        <taxon>Protacanthopterygii</taxon>
        <taxon>Salmoniformes</taxon>
        <taxon>Salmonidae</taxon>
        <taxon>Salmoninae</taxon>
        <taxon>Hucho</taxon>
    </lineage>
</organism>
<dbReference type="PROSITE" id="PS01187">
    <property type="entry name" value="EGF_CA"/>
    <property type="match status" value="1"/>
</dbReference>
<sequence length="942" mass="102368">MDGKVIARRPLDVGHYPLNVTVTDGRFSATADVNVHVRQATRQALDNSIAVRFAAIAPEEFVGDYWRTFQRALRNIAGVRRSEVQLVSLQPSEHGTGDLDVLLALEKSGSPYQPQEVRTMTREMTGVRIVRVVKKLCAGVDCPLRFCDEVISLDRTTMSTYSTARLSFVTPRHQRTATCQCEGGKCPTVNKLCDANPCPEGMECVAGQKEAKYSCVCPDGGKQGKCSDGQSLTFSGTGYVKYRLMENENKEEMKLSLRLRTFSSHATVMYAKGTDYSILEIVNGRLQYKFDCGSGPGIVSVHSTQVNDGDWHTVTLEVDGNYAKLVLDRVHAASGTAPGTLRTLNLDNSVYFGGHVRQHASSTAGRHGRSLPVTNGLRGCVEAIVLNGQELPLNTKARGAHAVLEDVVDVAPGCVLAPAAEGCSSNPCTNGGSCSSLANGGYFCKCKASFMGTHCEIGISPCASNPCLYGGTCVLDGPVCECEQGFQGDRCLIDVDECLKNPCSNGGQCQNTYGSYTCNCSLGYIGRLCELRSEVRNELVSTSWNIGLEEVIGIVVFVASIFLLVVLFVVIRKRACRRKSKSDDDKRSPGGLGAPHSFLQRPYFDAKLCKNIYSDIPPQVPVRPSSYTPSIPSDSRNNLDRNSFEGSAIPEHPEFSTFNPDTMHGHRKTVAVCSVAPNLPPPPPSNSVSDSDSIQKPSWDYEYDGKAPLLHACHYNTRGSMSEVQSLSSFQSESCDDNGYHWDTSDWMPSVQLPGIQEFPQYEVVESPAPLYSDPNAIDTDYYPGGYDIESDFPAPPEDFPAHEDLPPPPLPEYGDRYDTLEPPRRNLAPPGSPGSSSASGVRHRPPLPQLYSLNQYLPHHHYPSDAEGSPGCGRSTAATTTPAPALDNMSMSLYTSTASCSDMSACCEESEVMMSDYESGDEGHFERLAIPALDSQQHTEV</sequence>
<evidence type="ECO:0000259" key="10">
    <source>
        <dbReference type="PROSITE" id="PS50026"/>
    </source>
</evidence>
<feature type="region of interest" description="Disordered" evidence="7">
    <location>
        <begin position="620"/>
        <end position="654"/>
    </location>
</feature>
<dbReference type="PROSITE" id="PS50025">
    <property type="entry name" value="LAM_G_DOMAIN"/>
    <property type="match status" value="1"/>
</dbReference>
<dbReference type="Gene3D" id="2.60.120.200">
    <property type="match status" value="1"/>
</dbReference>
<dbReference type="CDD" id="cd00110">
    <property type="entry name" value="LamG"/>
    <property type="match status" value="1"/>
</dbReference>
<dbReference type="PANTHER" id="PTHR12916:SF4">
    <property type="entry name" value="UNINFLATABLE, ISOFORM C"/>
    <property type="match status" value="1"/>
</dbReference>
<dbReference type="AlphaFoldDB" id="A0A4W5LC20"/>
<feature type="disulfide bond" evidence="6">
    <location>
        <begin position="520"/>
        <end position="529"/>
    </location>
</feature>
<dbReference type="PROSITE" id="PS01186">
    <property type="entry name" value="EGF_2"/>
    <property type="match status" value="2"/>
</dbReference>
<dbReference type="InterPro" id="IPR001881">
    <property type="entry name" value="EGF-like_Ca-bd_dom"/>
</dbReference>
<feature type="domain" description="EGF-like" evidence="10">
    <location>
        <begin position="494"/>
        <end position="530"/>
    </location>
</feature>
<dbReference type="STRING" id="62062.ENSHHUP00000023393"/>
<evidence type="ECO:0000256" key="5">
    <source>
        <dbReference type="ARBA" id="ARBA00023180"/>
    </source>
</evidence>
<reference evidence="11" key="3">
    <citation type="submission" date="2025-09" db="UniProtKB">
        <authorList>
            <consortium name="Ensembl"/>
        </authorList>
    </citation>
    <scope>IDENTIFICATION</scope>
</reference>
<dbReference type="InterPro" id="IPR013320">
    <property type="entry name" value="ConA-like_dom_sf"/>
</dbReference>
<keyword evidence="12" id="KW-1185">Reference proteome</keyword>
<dbReference type="GO" id="GO:0007219">
    <property type="term" value="P:Notch signaling pathway"/>
    <property type="evidence" value="ECO:0007669"/>
    <property type="project" value="TreeGrafter"/>
</dbReference>
<keyword evidence="8" id="KW-0812">Transmembrane</keyword>
<dbReference type="GeneTree" id="ENSGT00940000157733"/>
<feature type="domain" description="Laminin G" evidence="9">
    <location>
        <begin position="229"/>
        <end position="414"/>
    </location>
</feature>
<dbReference type="InterPro" id="IPR018097">
    <property type="entry name" value="EGF_Ca-bd_CS"/>
</dbReference>
<protein>
    <recommendedName>
        <fullName evidence="13">Protocadherin Fat 1</fullName>
    </recommendedName>
</protein>
<evidence type="ECO:0000256" key="3">
    <source>
        <dbReference type="ARBA" id="ARBA00022737"/>
    </source>
</evidence>
<feature type="transmembrane region" description="Helical" evidence="8">
    <location>
        <begin position="551"/>
        <end position="571"/>
    </location>
</feature>
<feature type="disulfide bond" evidence="6">
    <location>
        <begin position="482"/>
        <end position="491"/>
    </location>
</feature>
<dbReference type="SUPFAM" id="SSF57196">
    <property type="entry name" value="EGF/Laminin"/>
    <property type="match status" value="3"/>
</dbReference>
<keyword evidence="4 6" id="KW-1015">Disulfide bond</keyword>